<proteinExistence type="predicted"/>
<organism evidence="3 4">
    <name type="scientific">Streptomyces antimicrobicus</name>
    <dbReference type="NCBI Taxonomy" id="2883108"/>
    <lineage>
        <taxon>Bacteria</taxon>
        <taxon>Bacillati</taxon>
        <taxon>Actinomycetota</taxon>
        <taxon>Actinomycetes</taxon>
        <taxon>Kitasatosporales</taxon>
        <taxon>Streptomycetaceae</taxon>
        <taxon>Streptomyces</taxon>
    </lineage>
</organism>
<feature type="transmembrane region" description="Helical" evidence="2">
    <location>
        <begin position="407"/>
        <end position="426"/>
    </location>
</feature>
<feature type="transmembrane region" description="Helical" evidence="2">
    <location>
        <begin position="803"/>
        <end position="825"/>
    </location>
</feature>
<dbReference type="InterPro" id="IPR018580">
    <property type="entry name" value="Uncharacterised_YfhO"/>
</dbReference>
<keyword evidence="2" id="KW-1133">Transmembrane helix</keyword>
<feature type="transmembrane region" description="Helical" evidence="2">
    <location>
        <begin position="432"/>
        <end position="453"/>
    </location>
</feature>
<feature type="transmembrane region" description="Helical" evidence="2">
    <location>
        <begin position="263"/>
        <end position="282"/>
    </location>
</feature>
<dbReference type="Pfam" id="PF09586">
    <property type="entry name" value="YfhO"/>
    <property type="match status" value="1"/>
</dbReference>
<evidence type="ECO:0000313" key="4">
    <source>
        <dbReference type="Proteomes" id="UP001199054"/>
    </source>
</evidence>
<dbReference type="EMBL" id="JAJAUY010000010">
    <property type="protein sequence ID" value="MCB5178648.1"/>
    <property type="molecule type" value="Genomic_DNA"/>
</dbReference>
<keyword evidence="4" id="KW-1185">Reference proteome</keyword>
<dbReference type="Proteomes" id="UP001199054">
    <property type="component" value="Unassembled WGS sequence"/>
</dbReference>
<feature type="transmembrane region" description="Helical" evidence="2">
    <location>
        <begin position="138"/>
        <end position="161"/>
    </location>
</feature>
<dbReference type="PANTHER" id="PTHR38454">
    <property type="entry name" value="INTEGRAL MEMBRANE PROTEIN-RELATED"/>
    <property type="match status" value="1"/>
</dbReference>
<sequence length="855" mass="90505">MATPSSRPRTSRWLTGLDGRSRLVRLSRPSRPSSVAGPGGPAGPLLAFAVTVTAFCAAWVARGSFPFGATGRAINDQANQYVPFHRALWDLAHGQAAGDLLFTWRGGFGQQFLSDYYTYLGNPLSWLAVVVPRAHVDLAVFVVTPLTMGLAAAVMTVYLGKLVPGPWWQRGVLGAAYGLCGWALSDASYIPMWLWGLVALPMLGIAVEWCLERRRWPAATVLVALAWLGNFYTAMMATMAACVLLLIRLVVLDLTGRQRLRALGRAAGAAATGILLNLPLLLPSFLSSGAAQPTKAGAFDPVRLEIFLTGMLPATHLWGGRPRLYIASLGMVLAGTFVLNTAVARRTRLVWTVAVVLVAASFQFPPTQYVWHGLAVPNGNPYREAFVFSGMLVIVAWMCLAHRPRPLHLAVTAALMVAAAFVLRHTDDFGGATWYAVLGGGAVSLLALCLLARAERHPRLVPVAAVLMVAVVLGESALAALNADQRRSREGWATPAVTSSGSITRHFEAVRSADGWPAYRTDSGSPQTSYNDALALRAEGPQYYSSYLPAATFEALEPLGYGYKNDGRTIFGADNPVLDAIFAIGARVRPDATGDGWHADRFPAPPLVTLRPTLAFTSPAPADSVYARQENVLGAAVHEVPTPTRTGATWTARCTPGTEAFWYSPDTTGTLRTATGTSLPLEARMTGVVRLGPVPASGEVRATVDSATTGPSVPAHPIGCLDRARLDAAIAHLRATGATRVQPDGHTLKATFPAGSTGTAVIATTATPGWQCSRPTTPFHGLLAVPLTGDTTTITCTYTPKGLLPGLAAGAAALVTLLTACATTLHRNRRTRSTPEPPAGPHGGTQDAADLRSVH</sequence>
<dbReference type="PANTHER" id="PTHR38454:SF1">
    <property type="entry name" value="INTEGRAL MEMBRANE PROTEIN"/>
    <property type="match status" value="1"/>
</dbReference>
<feature type="transmembrane region" description="Helical" evidence="2">
    <location>
        <begin position="385"/>
        <end position="400"/>
    </location>
</feature>
<gene>
    <name evidence="3" type="ORF">LG632_04485</name>
</gene>
<feature type="transmembrane region" description="Helical" evidence="2">
    <location>
        <begin position="460"/>
        <end position="481"/>
    </location>
</feature>
<keyword evidence="2" id="KW-0812">Transmembrane</keyword>
<evidence type="ECO:0000256" key="1">
    <source>
        <dbReference type="SAM" id="MobiDB-lite"/>
    </source>
</evidence>
<keyword evidence="2" id="KW-0472">Membrane</keyword>
<name>A0ABS8B216_9ACTN</name>
<reference evidence="3 4" key="1">
    <citation type="submission" date="2021-10" db="EMBL/GenBank/DDBJ databases">
        <title>Streptomyces sp. strain SMC 277, a novel streptomycete isolated from soil.</title>
        <authorList>
            <person name="Chanama M."/>
        </authorList>
    </citation>
    <scope>NUCLEOTIDE SEQUENCE [LARGE SCALE GENOMIC DNA]</scope>
    <source>
        <strain evidence="3 4">SMC 277</strain>
    </source>
</reference>
<feature type="transmembrane region" description="Helical" evidence="2">
    <location>
        <begin position="231"/>
        <end position="251"/>
    </location>
</feature>
<feature type="region of interest" description="Disordered" evidence="1">
    <location>
        <begin position="826"/>
        <end position="855"/>
    </location>
</feature>
<feature type="transmembrane region" description="Helical" evidence="2">
    <location>
        <begin position="349"/>
        <end position="365"/>
    </location>
</feature>
<evidence type="ECO:0000256" key="2">
    <source>
        <dbReference type="SAM" id="Phobius"/>
    </source>
</evidence>
<dbReference type="RefSeq" id="WP_226725378.1">
    <property type="nucleotide sequence ID" value="NZ_JAJAUY010000010.1"/>
</dbReference>
<comment type="caution">
    <text evidence="3">The sequence shown here is derived from an EMBL/GenBank/DDBJ whole genome shotgun (WGS) entry which is preliminary data.</text>
</comment>
<protein>
    <submittedName>
        <fullName evidence="3">YfhO family protein</fullName>
    </submittedName>
</protein>
<evidence type="ECO:0000313" key="3">
    <source>
        <dbReference type="EMBL" id="MCB5178648.1"/>
    </source>
</evidence>
<feature type="transmembrane region" description="Helical" evidence="2">
    <location>
        <begin position="324"/>
        <end position="342"/>
    </location>
</feature>
<accession>A0ABS8B216</accession>
<feature type="transmembrane region" description="Helical" evidence="2">
    <location>
        <begin position="192"/>
        <end position="211"/>
    </location>
</feature>